<comment type="caution">
    <text evidence="2">The sequence shown here is derived from an EMBL/GenBank/DDBJ whole genome shotgun (WGS) entry which is preliminary data.</text>
</comment>
<keyword evidence="3" id="KW-1185">Reference proteome</keyword>
<protein>
    <submittedName>
        <fullName evidence="2">Uncharacterized protein</fullName>
    </submittedName>
</protein>
<evidence type="ECO:0000313" key="3">
    <source>
        <dbReference type="Proteomes" id="UP000754883"/>
    </source>
</evidence>
<keyword evidence="1" id="KW-0812">Transmembrane</keyword>
<reference evidence="2" key="1">
    <citation type="submission" date="2021-10" db="EMBL/GenBank/DDBJ databases">
        <authorList>
            <person name="Piombo E."/>
        </authorList>
    </citation>
    <scope>NUCLEOTIDE SEQUENCE</scope>
</reference>
<name>A0A9N9UUD5_9HYPO</name>
<proteinExistence type="predicted"/>
<dbReference type="AlphaFoldDB" id="A0A9N9UUD5"/>
<keyword evidence="1" id="KW-0472">Membrane</keyword>
<organism evidence="2 3">
    <name type="scientific">Clonostachys byssicola</name>
    <dbReference type="NCBI Taxonomy" id="160290"/>
    <lineage>
        <taxon>Eukaryota</taxon>
        <taxon>Fungi</taxon>
        <taxon>Dikarya</taxon>
        <taxon>Ascomycota</taxon>
        <taxon>Pezizomycotina</taxon>
        <taxon>Sordariomycetes</taxon>
        <taxon>Hypocreomycetidae</taxon>
        <taxon>Hypocreales</taxon>
        <taxon>Bionectriaceae</taxon>
        <taxon>Clonostachys</taxon>
    </lineage>
</organism>
<gene>
    <name evidence="2" type="ORF">CBYS24578_00002667</name>
</gene>
<accession>A0A9N9UUD5</accession>
<sequence>MHRKIDPVPADSILSLLWGNRPDDQRLRTGRTLATLNKTSYLHYLQLQYGYFTRLHNHDYDELQIIGYVISNIKSGATKEAIFSMLRSRAGFKNFPDEIYEDILHLTARLLVMCNIGRLNNQANPRQYLEWKLAENLQGVITAHFRPEPQLQERMRLPKNFNAWSIERIGGISIQFTDNLADHLLLVNDDTTVLVFHHVSFLELQTKKSLLPETLVDETFRTLALLFPQSEFMSTRRATRERRNWFKKLCQRHLSGHQCQVDDQLLRCGTLKADARQIERFQYWRDRLVVLKQSYDDATPGNLTQWWFDRRNGPQWYTFWIAITVLIISTILGLIQCVLSTLQVYKAYHPS</sequence>
<evidence type="ECO:0000256" key="1">
    <source>
        <dbReference type="SAM" id="Phobius"/>
    </source>
</evidence>
<feature type="transmembrane region" description="Helical" evidence="1">
    <location>
        <begin position="317"/>
        <end position="339"/>
    </location>
</feature>
<evidence type="ECO:0000313" key="2">
    <source>
        <dbReference type="EMBL" id="CAG9999754.1"/>
    </source>
</evidence>
<keyword evidence="1" id="KW-1133">Transmembrane helix</keyword>
<dbReference type="EMBL" id="CABFNO020001553">
    <property type="protein sequence ID" value="CAG9999754.1"/>
    <property type="molecule type" value="Genomic_DNA"/>
</dbReference>
<dbReference type="OrthoDB" id="5428890at2759"/>
<dbReference type="Proteomes" id="UP000754883">
    <property type="component" value="Unassembled WGS sequence"/>
</dbReference>